<protein>
    <submittedName>
        <fullName evidence="1">Uncharacterized protein</fullName>
    </submittedName>
</protein>
<dbReference type="EMBL" id="AM439677">
    <property type="protein sequence ID" value="CAN65030.1"/>
    <property type="molecule type" value="Genomic_DNA"/>
</dbReference>
<evidence type="ECO:0000313" key="1">
    <source>
        <dbReference type="EMBL" id="CAN65030.1"/>
    </source>
</evidence>
<gene>
    <name evidence="1" type="ORF">VITISV_018080</name>
</gene>
<dbReference type="AlphaFoldDB" id="A5AXZ1"/>
<sequence>MTVIKNASWQISLCFLSLHSLNDFGKGLWSSKALFFMNLSFQKLCHELYTALPHSWIALDFGLCSGSLLRWHSLLNWSYQLELWDLMLISQLQNECTGLRNGSHVPKNGFAAVSQLRNEGNCAAKWHSCVKKWFRSCETPFQMASRLRNSSSSLHARLQMTINYSFHLQIIYRLKHWTPDFPSFETRYDMHNLSSRKCFKNVSNSSEMELRNERMGLPNGTRVPKSGFAASKYPAKWSFGWEIGIFHVLELRSRFAAAKWGSLCCKMALVCQNVLRSCEIPYGMELWLRNWEFSRFGASQPFRSCKMGALVLRSGTRVAKLVS</sequence>
<accession>A5AXZ1</accession>
<reference evidence="1" key="1">
    <citation type="journal article" date="2007" name="PLoS ONE">
        <title>The first genome sequence of an elite grapevine cultivar (Pinot noir Vitis vinifera L.): coping with a highly heterozygous genome.</title>
        <authorList>
            <person name="Velasco R."/>
            <person name="Zharkikh A."/>
            <person name="Troggio M."/>
            <person name="Cartwright D.A."/>
            <person name="Cestaro A."/>
            <person name="Pruss D."/>
            <person name="Pindo M."/>
            <person name="FitzGerald L.M."/>
            <person name="Vezzulli S."/>
            <person name="Reid J."/>
            <person name="Malacarne G."/>
            <person name="Iliev D."/>
            <person name="Coppola G."/>
            <person name="Wardell B."/>
            <person name="Micheletti D."/>
            <person name="Macalma T."/>
            <person name="Facci M."/>
            <person name="Mitchell J.T."/>
            <person name="Perazzolli M."/>
            <person name="Eldredge G."/>
            <person name="Gatto P."/>
            <person name="Oyzerski R."/>
            <person name="Moretto M."/>
            <person name="Gutin N."/>
            <person name="Stefanini M."/>
            <person name="Chen Y."/>
            <person name="Segala C."/>
            <person name="Davenport C."/>
            <person name="Dematte L."/>
            <person name="Mraz A."/>
            <person name="Battilana J."/>
            <person name="Stormo K."/>
            <person name="Costa F."/>
            <person name="Tao Q."/>
            <person name="Si-Ammour A."/>
            <person name="Harkins T."/>
            <person name="Lackey A."/>
            <person name="Perbost C."/>
            <person name="Taillon B."/>
            <person name="Stella A."/>
            <person name="Solovyev V."/>
            <person name="Fawcett J.A."/>
            <person name="Sterck L."/>
            <person name="Vandepoele K."/>
            <person name="Grando S.M."/>
            <person name="Toppo S."/>
            <person name="Moser C."/>
            <person name="Lanchbury J."/>
            <person name="Bogden R."/>
            <person name="Skolnick M."/>
            <person name="Sgaramella V."/>
            <person name="Bhatnagar S.K."/>
            <person name="Fontana P."/>
            <person name="Gutin A."/>
            <person name="Van de Peer Y."/>
            <person name="Salamini F."/>
            <person name="Viola R."/>
        </authorList>
    </citation>
    <scope>NUCLEOTIDE SEQUENCE</scope>
</reference>
<proteinExistence type="predicted"/>
<organism evidence="1">
    <name type="scientific">Vitis vinifera</name>
    <name type="common">Grape</name>
    <dbReference type="NCBI Taxonomy" id="29760"/>
    <lineage>
        <taxon>Eukaryota</taxon>
        <taxon>Viridiplantae</taxon>
        <taxon>Streptophyta</taxon>
        <taxon>Embryophyta</taxon>
        <taxon>Tracheophyta</taxon>
        <taxon>Spermatophyta</taxon>
        <taxon>Magnoliopsida</taxon>
        <taxon>eudicotyledons</taxon>
        <taxon>Gunneridae</taxon>
        <taxon>Pentapetalae</taxon>
        <taxon>rosids</taxon>
        <taxon>Vitales</taxon>
        <taxon>Vitaceae</taxon>
        <taxon>Viteae</taxon>
        <taxon>Vitis</taxon>
    </lineage>
</organism>
<name>A5AXZ1_VITVI</name>